<dbReference type="EMBL" id="FNQB01000003">
    <property type="protein sequence ID" value="SDZ53783.1"/>
    <property type="molecule type" value="Genomic_DNA"/>
</dbReference>
<accession>A0A1H3TU71</accession>
<dbReference type="STRING" id="137265.SAMN05421684_6398"/>
<dbReference type="OrthoDB" id="157538at2"/>
<dbReference type="Proteomes" id="UP000199632">
    <property type="component" value="Unassembled WGS sequence"/>
</dbReference>
<dbReference type="RefSeq" id="WP_090800265.1">
    <property type="nucleotide sequence ID" value="NZ_BOND01000024.1"/>
</dbReference>
<reference evidence="2" key="1">
    <citation type="submission" date="2016-10" db="EMBL/GenBank/DDBJ databases">
        <authorList>
            <person name="Varghese N."/>
            <person name="Submissions S."/>
        </authorList>
    </citation>
    <scope>NUCLEOTIDE SEQUENCE [LARGE SCALE GENOMIC DNA]</scope>
    <source>
        <strain evidence="2">DSM 44718</strain>
    </source>
</reference>
<sequence length="151" mass="17085">MLTARPTSKWRNSYELALDGRPLTTWHASLWKQGGQCTLDGHEYQIRSNTWGTRHTMVDESGAEVAMADKVGRKKWTVTYGGQTFQFRWRSMWSQQQDLYVGEQAVGYARRTSAWRRDVELDLPGMPTPAQVFVAGVVIAMWDAQTAAVSG</sequence>
<evidence type="ECO:0000313" key="1">
    <source>
        <dbReference type="EMBL" id="SDZ53783.1"/>
    </source>
</evidence>
<gene>
    <name evidence="1" type="ORF">SAMN05421684_6398</name>
</gene>
<organism evidence="1 2">
    <name type="scientific">Asanoa ishikariensis</name>
    <dbReference type="NCBI Taxonomy" id="137265"/>
    <lineage>
        <taxon>Bacteria</taxon>
        <taxon>Bacillati</taxon>
        <taxon>Actinomycetota</taxon>
        <taxon>Actinomycetes</taxon>
        <taxon>Micromonosporales</taxon>
        <taxon>Micromonosporaceae</taxon>
        <taxon>Asanoa</taxon>
    </lineage>
</organism>
<evidence type="ECO:0000313" key="2">
    <source>
        <dbReference type="Proteomes" id="UP000199632"/>
    </source>
</evidence>
<proteinExistence type="predicted"/>
<name>A0A1H3TU71_9ACTN</name>
<keyword evidence="2" id="KW-1185">Reference proteome</keyword>
<dbReference type="AlphaFoldDB" id="A0A1H3TU71"/>
<protein>
    <submittedName>
        <fullName evidence="1">Uncharacterized protein</fullName>
    </submittedName>
</protein>